<dbReference type="VEuPathDB" id="PlasmoDB:PVPAM_040038300"/>
<feature type="transmembrane region" description="Helical" evidence="1">
    <location>
        <begin position="12"/>
        <end position="32"/>
    </location>
</feature>
<gene>
    <name evidence="2" type="ORF">PVP01_0005990</name>
</gene>
<dbReference type="VEuPathDB" id="PlasmoDB:PVX_178275"/>
<dbReference type="EMBL" id="FLZR02000018">
    <property type="protein sequence ID" value="VUZ99886.1"/>
    <property type="molecule type" value="Genomic_DNA"/>
</dbReference>
<evidence type="ECO:0008006" key="3">
    <source>
        <dbReference type="Google" id="ProtNLM"/>
    </source>
</evidence>
<dbReference type="VEuPathDB" id="PlasmoDB:PVP01_0005990"/>
<organism evidence="2">
    <name type="scientific">Plasmodium vivax</name>
    <name type="common">malaria parasite P. vivax</name>
    <dbReference type="NCBI Taxonomy" id="5855"/>
    <lineage>
        <taxon>Eukaryota</taxon>
        <taxon>Sar</taxon>
        <taxon>Alveolata</taxon>
        <taxon>Apicomplexa</taxon>
        <taxon>Aconoidasida</taxon>
        <taxon>Haemosporida</taxon>
        <taxon>Plasmodiidae</taxon>
        <taxon>Plasmodium</taxon>
        <taxon>Plasmodium (Plasmodium)</taxon>
    </lineage>
</organism>
<dbReference type="AlphaFoldDB" id="A0A565A4Z0"/>
<accession>A0A565A4Z0</accession>
<evidence type="ECO:0000256" key="1">
    <source>
        <dbReference type="SAM" id="Phobius"/>
    </source>
</evidence>
<feature type="transmembrane region" description="Helical" evidence="1">
    <location>
        <begin position="169"/>
        <end position="187"/>
    </location>
</feature>
<evidence type="ECO:0000313" key="2">
    <source>
        <dbReference type="EMBL" id="VUZ99886.1"/>
    </source>
</evidence>
<feature type="transmembrane region" description="Helical" evidence="1">
    <location>
        <begin position="224"/>
        <end position="247"/>
    </location>
</feature>
<protein>
    <recommendedName>
        <fullName evidence="3">Variable surface protein</fullName>
    </recommendedName>
</protein>
<sequence>MELLSNFICKGNIKFIFSLKIFTFILLIWVYNPQNDIFIPGKSLQKGHYSDETLYVTFNRLLAKNEMQRKLYHDRTKQYITYDIGNKIAKHNTYTKTAYANLKKREFDVLDSYMKNYKSRHSKKKGLAKLDCYFEKKVFDKIEYMNELAKNMQKDKKYLKKVIIQEHSILIFYTLLPLLGLIYPVLLGKIFGYGPLLGLCDKTTGHSQQCNKSHMTQTEYDSAFFTNTVISLSIIIITICVIIYIFIKIIKYEKLKAGKGKMNFKEYCRFCKGLFYNKKN</sequence>
<keyword evidence="1" id="KW-0472">Membrane</keyword>
<keyword evidence="1" id="KW-1133">Transmembrane helix</keyword>
<dbReference type="InterPro" id="IPR022139">
    <property type="entry name" value="Fam-L/Fam-M-like_plasmodium"/>
</dbReference>
<reference evidence="2" key="1">
    <citation type="submission" date="2016-07" db="EMBL/GenBank/DDBJ databases">
        <authorList>
            <consortium name="Pathogen Informatics"/>
        </authorList>
    </citation>
    <scope>NUCLEOTIDE SEQUENCE</scope>
</reference>
<name>A0A565A4Z0_PLAVI</name>
<dbReference type="Pfam" id="PF12420">
    <property type="entry name" value="DUF3671"/>
    <property type="match status" value="1"/>
</dbReference>
<dbReference type="Proteomes" id="UP000220605">
    <property type="component" value="Unassembled WGS sequence"/>
</dbReference>
<keyword evidence="1" id="KW-0812">Transmembrane</keyword>
<dbReference type="VEuPathDB" id="PlasmoDB:PVW1_000024900"/>
<proteinExistence type="predicted"/>
<dbReference type="OrthoDB" id="10380844at2759"/>